<dbReference type="PROSITE" id="PS51934">
    <property type="entry name" value="LRAT"/>
    <property type="match status" value="1"/>
</dbReference>
<name>A0A6P5S5W3_PRUAV</name>
<keyword evidence="3" id="KW-1185">Reference proteome</keyword>
<dbReference type="RefSeq" id="XP_021808912.1">
    <property type="nucleotide sequence ID" value="XM_021953220.1"/>
</dbReference>
<dbReference type="KEGG" id="pavi:110752539"/>
<dbReference type="RefSeq" id="XP_021808911.1">
    <property type="nucleotide sequence ID" value="XM_021953219.1"/>
</dbReference>
<protein>
    <submittedName>
        <fullName evidence="4">Uncharacterized protein LOC110752538</fullName>
    </submittedName>
    <submittedName>
        <fullName evidence="5">Uncharacterized protein LOC110752539</fullName>
    </submittedName>
</protein>
<gene>
    <name evidence="4" type="primary">LOC110752538</name>
    <name evidence="5" type="synonym">LOC110752539</name>
</gene>
<feature type="compositionally biased region" description="Basic and acidic residues" evidence="1">
    <location>
        <begin position="146"/>
        <end position="156"/>
    </location>
</feature>
<evidence type="ECO:0000259" key="2">
    <source>
        <dbReference type="PROSITE" id="PS51934"/>
    </source>
</evidence>
<organism evidence="3 4">
    <name type="scientific">Prunus avium</name>
    <name type="common">Cherry</name>
    <name type="synonym">Cerasus avium</name>
    <dbReference type="NCBI Taxonomy" id="42229"/>
    <lineage>
        <taxon>Eukaryota</taxon>
        <taxon>Viridiplantae</taxon>
        <taxon>Streptophyta</taxon>
        <taxon>Embryophyta</taxon>
        <taxon>Tracheophyta</taxon>
        <taxon>Spermatophyta</taxon>
        <taxon>Magnoliopsida</taxon>
        <taxon>eudicotyledons</taxon>
        <taxon>Gunneridae</taxon>
        <taxon>Pentapetalae</taxon>
        <taxon>rosids</taxon>
        <taxon>fabids</taxon>
        <taxon>Rosales</taxon>
        <taxon>Rosaceae</taxon>
        <taxon>Amygdaloideae</taxon>
        <taxon>Amygdaleae</taxon>
        <taxon>Prunus</taxon>
    </lineage>
</organism>
<feature type="region of interest" description="Disordered" evidence="1">
    <location>
        <begin position="146"/>
        <end position="165"/>
    </location>
</feature>
<sequence length="165" mass="18376">MDRTTTALRNLCASPTDGTCTTGRCDSSDESISRATNLLSSKGFGEYDLFENNCEAFAIYCKTGKHMSGQAFSAVNLAKHAVKSFLKNKIDRLLQDVQVHDPTKLMELKQTIETQIKLPFKEMIANLEKLLNKDVDQDELDEVIESMEKEEDKVDASESSSSLLS</sequence>
<dbReference type="KEGG" id="pavi:110752538"/>
<dbReference type="Pfam" id="PF04970">
    <property type="entry name" value="LRAT"/>
    <property type="match status" value="1"/>
</dbReference>
<evidence type="ECO:0000313" key="3">
    <source>
        <dbReference type="Proteomes" id="UP000515124"/>
    </source>
</evidence>
<dbReference type="AlphaFoldDB" id="A0A6P5S5W3"/>
<feature type="domain" description="LRAT" evidence="2">
    <location>
        <begin position="1"/>
        <end position="70"/>
    </location>
</feature>
<evidence type="ECO:0000313" key="4">
    <source>
        <dbReference type="RefSeq" id="XP_021808911.1"/>
    </source>
</evidence>
<dbReference type="PANTHER" id="PTHR46137">
    <property type="entry name" value="OS05G0310600 PROTEIN"/>
    <property type="match status" value="1"/>
</dbReference>
<reference evidence="4 5" key="1">
    <citation type="submission" date="2025-04" db="UniProtKB">
        <authorList>
            <consortium name="RefSeq"/>
        </authorList>
    </citation>
    <scope>IDENTIFICATION</scope>
</reference>
<proteinExistence type="predicted"/>
<dbReference type="Gene3D" id="3.90.1720.10">
    <property type="entry name" value="endopeptidase domain like (from Nostoc punctiforme)"/>
    <property type="match status" value="1"/>
</dbReference>
<evidence type="ECO:0000256" key="1">
    <source>
        <dbReference type="SAM" id="MobiDB-lite"/>
    </source>
</evidence>
<dbReference type="GeneID" id="110752538"/>
<evidence type="ECO:0000313" key="5">
    <source>
        <dbReference type="RefSeq" id="XP_021808912.1"/>
    </source>
</evidence>
<dbReference type="PANTHER" id="PTHR46137:SF3">
    <property type="entry name" value="OS05G0310600 PROTEIN"/>
    <property type="match status" value="1"/>
</dbReference>
<accession>A0A6P5S5W3</accession>
<dbReference type="Proteomes" id="UP000515124">
    <property type="component" value="Unplaced"/>
</dbReference>
<dbReference type="InterPro" id="IPR007053">
    <property type="entry name" value="LRAT_dom"/>
</dbReference>